<accession>A0ABX2YEE0</accession>
<gene>
    <name evidence="2" type="ORF">AAX28_00529</name>
</gene>
<evidence type="ECO:0000256" key="1">
    <source>
        <dbReference type="SAM" id="Coils"/>
    </source>
</evidence>
<feature type="coiled-coil region" evidence="1">
    <location>
        <begin position="24"/>
        <end position="51"/>
    </location>
</feature>
<dbReference type="EMBL" id="LDIR01000001">
    <property type="protein sequence ID" value="OCL92989.1"/>
    <property type="molecule type" value="Genomic_DNA"/>
</dbReference>
<sequence length="74" mass="8893">MKLNKIIDKIKKFLKKDKLKNSQEEKVLKIIEDLKKKRAKIKQEIRETSKQKKDSFKKELRAVNKLIKKSKTLI</sequence>
<proteinExistence type="predicted"/>
<evidence type="ECO:0000313" key="3">
    <source>
        <dbReference type="Proteomes" id="UP000093159"/>
    </source>
</evidence>
<reference evidence="2 3" key="1">
    <citation type="submission" date="2015-05" db="EMBL/GenBank/DDBJ databases">
        <authorList>
            <person name="Rovetto F."/>
            <person name="Cocolin L."/>
            <person name="Illeghems K."/>
            <person name="Van Nieuwerburgh F."/>
            <person name="Houf K."/>
        </authorList>
    </citation>
    <scope>NUCLEOTIDE SEQUENCE [LARGE SCALE GENOMIC DNA]</scope>
    <source>
        <strain evidence="2 3">117434</strain>
    </source>
</reference>
<protein>
    <submittedName>
        <fullName evidence="2">Uncharacterized protein</fullName>
    </submittedName>
</protein>
<comment type="caution">
    <text evidence="2">The sequence shown here is derived from an EMBL/GenBank/DDBJ whole genome shotgun (WGS) entry which is preliminary data.</text>
</comment>
<dbReference type="Proteomes" id="UP000093159">
    <property type="component" value="Unassembled WGS sequence"/>
</dbReference>
<evidence type="ECO:0000313" key="2">
    <source>
        <dbReference type="EMBL" id="OCL92989.1"/>
    </source>
</evidence>
<keyword evidence="1" id="KW-0175">Coiled coil</keyword>
<name>A0ABX2YEE0_9BACT</name>
<keyword evidence="3" id="KW-1185">Reference proteome</keyword>
<organism evidence="2 3">
    <name type="scientific">Arcobacter porcinus</name>
    <dbReference type="NCBI Taxonomy" id="1935204"/>
    <lineage>
        <taxon>Bacteria</taxon>
        <taxon>Pseudomonadati</taxon>
        <taxon>Campylobacterota</taxon>
        <taxon>Epsilonproteobacteria</taxon>
        <taxon>Campylobacterales</taxon>
        <taxon>Arcobacteraceae</taxon>
        <taxon>Arcobacter</taxon>
    </lineage>
</organism>
<dbReference type="RefSeq" id="WP_066172835.1">
    <property type="nucleotide sequence ID" value="NZ_JANJGF010000011.1"/>
</dbReference>